<dbReference type="PRINTS" id="PR00625">
    <property type="entry name" value="JDOMAIN"/>
</dbReference>
<dbReference type="AlphaFoldDB" id="A0A4P9XBA1"/>
<gene>
    <name evidence="3" type="ORF">CXG81DRAFT_24707</name>
</gene>
<protein>
    <recommendedName>
        <fullName evidence="2">J domain-containing protein</fullName>
    </recommendedName>
</protein>
<feature type="region of interest" description="Disordered" evidence="1">
    <location>
        <begin position="169"/>
        <end position="203"/>
    </location>
</feature>
<evidence type="ECO:0000259" key="2">
    <source>
        <dbReference type="PROSITE" id="PS50076"/>
    </source>
</evidence>
<feature type="region of interest" description="Disordered" evidence="1">
    <location>
        <begin position="287"/>
        <end position="315"/>
    </location>
</feature>
<dbReference type="EMBL" id="ML014138">
    <property type="protein sequence ID" value="RKP02652.1"/>
    <property type="molecule type" value="Genomic_DNA"/>
</dbReference>
<dbReference type="SMART" id="SM00271">
    <property type="entry name" value="DnaJ"/>
    <property type="match status" value="1"/>
</dbReference>
<evidence type="ECO:0000313" key="3">
    <source>
        <dbReference type="EMBL" id="RKP02652.1"/>
    </source>
</evidence>
<dbReference type="InterPro" id="IPR001623">
    <property type="entry name" value="DnaJ_domain"/>
</dbReference>
<dbReference type="SUPFAM" id="SSF46565">
    <property type="entry name" value="Chaperone J-domain"/>
    <property type="match status" value="1"/>
</dbReference>
<accession>A0A4P9XBA1</accession>
<name>A0A4P9XBA1_9FUNG</name>
<organism evidence="3 4">
    <name type="scientific">Caulochytrium protostelioides</name>
    <dbReference type="NCBI Taxonomy" id="1555241"/>
    <lineage>
        <taxon>Eukaryota</taxon>
        <taxon>Fungi</taxon>
        <taxon>Fungi incertae sedis</taxon>
        <taxon>Chytridiomycota</taxon>
        <taxon>Chytridiomycota incertae sedis</taxon>
        <taxon>Chytridiomycetes</taxon>
        <taxon>Caulochytriales</taxon>
        <taxon>Caulochytriaceae</taxon>
        <taxon>Caulochytrium</taxon>
    </lineage>
</organism>
<sequence length="315" mass="34312">MMLGHGRDLWSGARLMAAAATPSSPSRPPRLLRPEAPHHPRPCRLPHRPAPAVAGHTRRGYASWSRPRPPTHYETLGLDAAARPTAKDVKSAFYALSMQHHPDRAQGDAKAPALQRFLQIKDAYEVLSDPRRRGAYDRTVLSGVGETAPGASGYASHASSNFDAWSSPAGFPEEWSTPPGRGARAYATATDGADPRDTEPPTTWMDWVMPARDEYGHYRSERERADTLFFIAKVWCGILLLVAVPLSQFNDAAMNSELYRNYSAQAWETWSTPSAKLLRNQMRASAHASHPSGKLQAPIAVTASPASSTPNGVAS</sequence>
<dbReference type="PANTHER" id="PTHR24074">
    <property type="entry name" value="CO-CHAPERONE PROTEIN DJLA"/>
    <property type="match status" value="1"/>
</dbReference>
<feature type="region of interest" description="Disordered" evidence="1">
    <location>
        <begin position="17"/>
        <end position="54"/>
    </location>
</feature>
<feature type="compositionally biased region" description="Polar residues" evidence="1">
    <location>
        <begin position="304"/>
        <end position="315"/>
    </location>
</feature>
<dbReference type="Proteomes" id="UP000274922">
    <property type="component" value="Unassembled WGS sequence"/>
</dbReference>
<proteinExistence type="predicted"/>
<dbReference type="InterPro" id="IPR050817">
    <property type="entry name" value="DjlA_DnaK_co-chaperone"/>
</dbReference>
<keyword evidence="4" id="KW-1185">Reference proteome</keyword>
<dbReference type="Pfam" id="PF00226">
    <property type="entry name" value="DnaJ"/>
    <property type="match status" value="1"/>
</dbReference>
<feature type="domain" description="J" evidence="2">
    <location>
        <begin position="71"/>
        <end position="140"/>
    </location>
</feature>
<reference evidence="4" key="1">
    <citation type="journal article" date="2018" name="Nat. Microbiol.">
        <title>Leveraging single-cell genomics to expand the fungal tree of life.</title>
        <authorList>
            <person name="Ahrendt S.R."/>
            <person name="Quandt C.A."/>
            <person name="Ciobanu D."/>
            <person name="Clum A."/>
            <person name="Salamov A."/>
            <person name="Andreopoulos B."/>
            <person name="Cheng J.F."/>
            <person name="Woyke T."/>
            <person name="Pelin A."/>
            <person name="Henrissat B."/>
            <person name="Reynolds N.K."/>
            <person name="Benny G.L."/>
            <person name="Smith M.E."/>
            <person name="James T.Y."/>
            <person name="Grigoriev I.V."/>
        </authorList>
    </citation>
    <scope>NUCLEOTIDE SEQUENCE [LARGE SCALE GENOMIC DNA]</scope>
    <source>
        <strain evidence="4">ATCC 52028</strain>
    </source>
</reference>
<evidence type="ECO:0000313" key="4">
    <source>
        <dbReference type="Proteomes" id="UP000274922"/>
    </source>
</evidence>
<dbReference type="PROSITE" id="PS50076">
    <property type="entry name" value="DNAJ_2"/>
    <property type="match status" value="1"/>
</dbReference>
<dbReference type="Gene3D" id="1.10.287.110">
    <property type="entry name" value="DnaJ domain"/>
    <property type="match status" value="1"/>
</dbReference>
<dbReference type="OrthoDB" id="445556at2759"/>
<dbReference type="CDD" id="cd06257">
    <property type="entry name" value="DnaJ"/>
    <property type="match status" value="1"/>
</dbReference>
<dbReference type="STRING" id="1555241.A0A4P9XBA1"/>
<dbReference type="InterPro" id="IPR036869">
    <property type="entry name" value="J_dom_sf"/>
</dbReference>
<evidence type="ECO:0000256" key="1">
    <source>
        <dbReference type="SAM" id="MobiDB-lite"/>
    </source>
</evidence>